<dbReference type="EMBL" id="CAJVCH010031708">
    <property type="protein sequence ID" value="CAG7710087.1"/>
    <property type="molecule type" value="Genomic_DNA"/>
</dbReference>
<reference evidence="1" key="1">
    <citation type="submission" date="2021-06" db="EMBL/GenBank/DDBJ databases">
        <authorList>
            <person name="Hodson N. C."/>
            <person name="Mongue J. A."/>
            <person name="Jaron S. K."/>
        </authorList>
    </citation>
    <scope>NUCLEOTIDE SEQUENCE</scope>
</reference>
<sequence length="73" mass="8169">METVSSLTSLKFLVISSERVSTVEGIILVVNESRLVQSTSDRALIHCLTEKEARAGIPAKSFLWIGMRCKRFK</sequence>
<evidence type="ECO:0000313" key="1">
    <source>
        <dbReference type="EMBL" id="CAG7710087.1"/>
    </source>
</evidence>
<organism evidence="1 2">
    <name type="scientific">Allacma fusca</name>
    <dbReference type="NCBI Taxonomy" id="39272"/>
    <lineage>
        <taxon>Eukaryota</taxon>
        <taxon>Metazoa</taxon>
        <taxon>Ecdysozoa</taxon>
        <taxon>Arthropoda</taxon>
        <taxon>Hexapoda</taxon>
        <taxon>Collembola</taxon>
        <taxon>Symphypleona</taxon>
        <taxon>Sminthuridae</taxon>
        <taxon>Allacma</taxon>
    </lineage>
</organism>
<dbReference type="Proteomes" id="UP000708208">
    <property type="component" value="Unassembled WGS sequence"/>
</dbReference>
<protein>
    <submittedName>
        <fullName evidence="1">Uncharacterized protein</fullName>
    </submittedName>
</protein>
<evidence type="ECO:0000313" key="2">
    <source>
        <dbReference type="Proteomes" id="UP000708208"/>
    </source>
</evidence>
<name>A0A8J2J7W0_9HEXA</name>
<keyword evidence="2" id="KW-1185">Reference proteome</keyword>
<gene>
    <name evidence="1" type="ORF">AFUS01_LOCUS4995</name>
</gene>
<dbReference type="AlphaFoldDB" id="A0A8J2J7W0"/>
<proteinExistence type="predicted"/>
<accession>A0A8J2J7W0</accession>
<comment type="caution">
    <text evidence="1">The sequence shown here is derived from an EMBL/GenBank/DDBJ whole genome shotgun (WGS) entry which is preliminary data.</text>
</comment>